<name>A0A518BTX6_9BACT</name>
<dbReference type="GO" id="GO:0008237">
    <property type="term" value="F:metallopeptidase activity"/>
    <property type="evidence" value="ECO:0007669"/>
    <property type="project" value="InterPro"/>
</dbReference>
<dbReference type="OrthoDB" id="8198236at2"/>
<dbReference type="KEGG" id="mcad:Pan265_02580"/>
<dbReference type="InterPro" id="IPR024079">
    <property type="entry name" value="MetalloPept_cat_dom_sf"/>
</dbReference>
<gene>
    <name evidence="2" type="ORF">Pan265_02580</name>
</gene>
<dbReference type="SUPFAM" id="SSF55486">
    <property type="entry name" value="Metalloproteases ('zincins'), catalytic domain"/>
    <property type="match status" value="1"/>
</dbReference>
<evidence type="ECO:0000313" key="3">
    <source>
        <dbReference type="Proteomes" id="UP000320386"/>
    </source>
</evidence>
<evidence type="ECO:0008006" key="4">
    <source>
        <dbReference type="Google" id="ProtNLM"/>
    </source>
</evidence>
<keyword evidence="3" id="KW-1185">Reference proteome</keyword>
<dbReference type="Gene3D" id="1.10.1330.10">
    <property type="entry name" value="Dockerin domain"/>
    <property type="match status" value="1"/>
</dbReference>
<evidence type="ECO:0000313" key="2">
    <source>
        <dbReference type="EMBL" id="QDU70431.1"/>
    </source>
</evidence>
<dbReference type="EMBL" id="CP036280">
    <property type="protein sequence ID" value="QDU70431.1"/>
    <property type="molecule type" value="Genomic_DNA"/>
</dbReference>
<organism evidence="2 3">
    <name type="scientific">Mucisphaera calidilacus</name>
    <dbReference type="NCBI Taxonomy" id="2527982"/>
    <lineage>
        <taxon>Bacteria</taxon>
        <taxon>Pseudomonadati</taxon>
        <taxon>Planctomycetota</taxon>
        <taxon>Phycisphaerae</taxon>
        <taxon>Phycisphaerales</taxon>
        <taxon>Phycisphaeraceae</taxon>
        <taxon>Mucisphaera</taxon>
    </lineage>
</organism>
<protein>
    <recommendedName>
        <fullName evidence="4">Dockerin domain-containing protein</fullName>
    </recommendedName>
</protein>
<evidence type="ECO:0000256" key="1">
    <source>
        <dbReference type="SAM" id="SignalP"/>
    </source>
</evidence>
<dbReference type="Gene3D" id="3.40.390.10">
    <property type="entry name" value="Collagenase (Catalytic Domain)"/>
    <property type="match status" value="1"/>
</dbReference>
<dbReference type="InterPro" id="IPR036439">
    <property type="entry name" value="Dockerin_dom_sf"/>
</dbReference>
<accession>A0A518BTX6</accession>
<dbReference type="Pfam" id="PF00404">
    <property type="entry name" value="Dockerin_1"/>
    <property type="match status" value="1"/>
</dbReference>
<reference evidence="2 3" key="1">
    <citation type="submission" date="2019-02" db="EMBL/GenBank/DDBJ databases">
        <title>Deep-cultivation of Planctomycetes and their phenomic and genomic characterization uncovers novel biology.</title>
        <authorList>
            <person name="Wiegand S."/>
            <person name="Jogler M."/>
            <person name="Boedeker C."/>
            <person name="Pinto D."/>
            <person name="Vollmers J."/>
            <person name="Rivas-Marin E."/>
            <person name="Kohn T."/>
            <person name="Peeters S.H."/>
            <person name="Heuer A."/>
            <person name="Rast P."/>
            <person name="Oberbeckmann S."/>
            <person name="Bunk B."/>
            <person name="Jeske O."/>
            <person name="Meyerdierks A."/>
            <person name="Storesund J.E."/>
            <person name="Kallscheuer N."/>
            <person name="Luecker S."/>
            <person name="Lage O.M."/>
            <person name="Pohl T."/>
            <person name="Merkel B.J."/>
            <person name="Hornburger P."/>
            <person name="Mueller R.-W."/>
            <person name="Bruemmer F."/>
            <person name="Labrenz M."/>
            <person name="Spormann A.M."/>
            <person name="Op den Camp H."/>
            <person name="Overmann J."/>
            <person name="Amann R."/>
            <person name="Jetten M.S.M."/>
            <person name="Mascher T."/>
            <person name="Medema M.H."/>
            <person name="Devos D.P."/>
            <person name="Kaster A.-K."/>
            <person name="Ovreas L."/>
            <person name="Rohde M."/>
            <person name="Galperin M.Y."/>
            <person name="Jogler C."/>
        </authorList>
    </citation>
    <scope>NUCLEOTIDE SEQUENCE [LARGE SCALE GENOMIC DNA]</scope>
    <source>
        <strain evidence="2 3">Pan265</strain>
    </source>
</reference>
<keyword evidence="1" id="KW-0732">Signal</keyword>
<dbReference type="GO" id="GO:0004553">
    <property type="term" value="F:hydrolase activity, hydrolyzing O-glycosyl compounds"/>
    <property type="evidence" value="ECO:0007669"/>
    <property type="project" value="InterPro"/>
</dbReference>
<dbReference type="Proteomes" id="UP000320386">
    <property type="component" value="Chromosome"/>
</dbReference>
<dbReference type="InterPro" id="IPR002105">
    <property type="entry name" value="Dockerin_1_rpt"/>
</dbReference>
<feature type="signal peptide" evidence="1">
    <location>
        <begin position="1"/>
        <end position="23"/>
    </location>
</feature>
<sequence length="444" mass="46824" precursor="true">MTRTASLYAACALSLAAAPTASAVNLVIDYTYDSSNFFGAGNPDGLSAGLQAKASLEAAAHYLSSILTDSFDPISTPETYESQSFNGIVTYEWEAVISHPGTGASTSLLNLDIAQDEYRIYAGGRSLSGDTLGVGGAGGFGYSVSPSGFFTQAEIDEIDAISQSFISDVTTRGEPSGFARWGGSITFDSDNSTDWSYDYTTQPTPGTADFYSVALHELSHAVGFGATEWKNLITSSAFTGTASVASFGSTIPVHTEDNAHWQAGTDSTIYGSIFAQETAMDPDITIGDRKLFTDLDAAGLDDIGWATSLDFFDYDNDGNLDADDPDLLIASFLSLAPYLQQFDANGDGSHDANDLEHWIQRVYGTIAGDANLDGTVNLLDLSALAASFNTAGGGWSGADFNGDHNTNLLDLSVLASNFNKTAFLPEPASASLALLALVTLRRRH</sequence>
<dbReference type="AlphaFoldDB" id="A0A518BTX6"/>
<feature type="chain" id="PRO_5022117696" description="Dockerin domain-containing protein" evidence="1">
    <location>
        <begin position="24"/>
        <end position="444"/>
    </location>
</feature>
<dbReference type="SUPFAM" id="SSF63446">
    <property type="entry name" value="Type I dockerin domain"/>
    <property type="match status" value="1"/>
</dbReference>
<dbReference type="RefSeq" id="WP_145444526.1">
    <property type="nucleotide sequence ID" value="NZ_CP036280.1"/>
</dbReference>
<dbReference type="GO" id="GO:0000272">
    <property type="term" value="P:polysaccharide catabolic process"/>
    <property type="evidence" value="ECO:0007669"/>
    <property type="project" value="InterPro"/>
</dbReference>
<proteinExistence type="predicted"/>